<dbReference type="GeneTree" id="ENSGT00940000154967"/>
<dbReference type="OrthoDB" id="9984531at2759"/>
<gene>
    <name evidence="10" type="primary">LOC103360869</name>
</gene>
<dbReference type="Ensembl" id="ENSSPAT00000004001.1">
    <property type="protein sequence ID" value="ENSSPAP00000003918.1"/>
    <property type="gene ID" value="ENSSPAG00000003040.1"/>
</dbReference>
<feature type="signal peptide" evidence="6">
    <location>
        <begin position="1"/>
        <end position="20"/>
    </location>
</feature>
<dbReference type="SUPFAM" id="SSF57535">
    <property type="entry name" value="Complement control module/SCR domain"/>
    <property type="match status" value="3"/>
</dbReference>
<evidence type="ECO:0000256" key="2">
    <source>
        <dbReference type="ARBA" id="ARBA00022659"/>
    </source>
</evidence>
<evidence type="ECO:0000256" key="4">
    <source>
        <dbReference type="ARBA" id="ARBA00023157"/>
    </source>
</evidence>
<dbReference type="InterPro" id="IPR000436">
    <property type="entry name" value="Sushi_SCR_CCP_dom"/>
</dbReference>
<evidence type="ECO:0000256" key="6">
    <source>
        <dbReference type="SAM" id="SignalP"/>
    </source>
</evidence>
<dbReference type="AlphaFoldDB" id="A0A3B4Z5A7"/>
<dbReference type="PROSITE" id="PS50923">
    <property type="entry name" value="SUSHI"/>
    <property type="match status" value="3"/>
</dbReference>
<name>A0A3B4Z5A7_9TELE</name>
<evidence type="ECO:0000313" key="8">
    <source>
        <dbReference type="Ensembl" id="ENSSPAP00000003918.1"/>
    </source>
</evidence>
<dbReference type="InterPro" id="IPR035976">
    <property type="entry name" value="Sushi/SCR/CCP_sf"/>
</dbReference>
<reference evidence="8" key="1">
    <citation type="submission" date="2023-09" db="UniProtKB">
        <authorList>
            <consortium name="Ensembl"/>
        </authorList>
    </citation>
    <scope>IDENTIFICATION</scope>
</reference>
<dbReference type="Pfam" id="PF00084">
    <property type="entry name" value="Sushi"/>
    <property type="match status" value="3"/>
</dbReference>
<dbReference type="STRING" id="144197.ENSSPAP00000003918"/>
<dbReference type="CDD" id="cd00033">
    <property type="entry name" value="CCP"/>
    <property type="match status" value="3"/>
</dbReference>
<keyword evidence="3 6" id="KW-0732">Signal</keyword>
<keyword evidence="4 5" id="KW-1015">Disulfide bond</keyword>
<dbReference type="PANTHER" id="PTHR45785:SF2">
    <property type="entry name" value="COMPLEMENT FACTOR H-RELATED"/>
    <property type="match status" value="1"/>
</dbReference>
<comment type="caution">
    <text evidence="5">Lacks conserved residue(s) required for the propagation of feature annotation.</text>
</comment>
<evidence type="ECO:0000256" key="5">
    <source>
        <dbReference type="PROSITE-ProRule" id="PRU00302"/>
    </source>
</evidence>
<proteinExistence type="predicted"/>
<dbReference type="GeneID" id="103360869"/>
<reference evidence="10" key="2">
    <citation type="submission" date="2025-04" db="UniProtKB">
        <authorList>
            <consortium name="RefSeq"/>
        </authorList>
    </citation>
    <scope>IDENTIFICATION</scope>
</reference>
<dbReference type="Proteomes" id="UP000694891">
    <property type="component" value="Unplaced"/>
</dbReference>
<keyword evidence="2 5" id="KW-0768">Sushi</keyword>
<organism evidence="8">
    <name type="scientific">Stegastes partitus</name>
    <name type="common">bicolor damselfish</name>
    <dbReference type="NCBI Taxonomy" id="144197"/>
    <lineage>
        <taxon>Eukaryota</taxon>
        <taxon>Metazoa</taxon>
        <taxon>Chordata</taxon>
        <taxon>Craniata</taxon>
        <taxon>Vertebrata</taxon>
        <taxon>Euteleostomi</taxon>
        <taxon>Actinopterygii</taxon>
        <taxon>Neopterygii</taxon>
        <taxon>Teleostei</taxon>
        <taxon>Neoteleostei</taxon>
        <taxon>Acanthomorphata</taxon>
        <taxon>Ovalentaria</taxon>
        <taxon>Pomacentridae</taxon>
        <taxon>Stegastes</taxon>
    </lineage>
</organism>
<keyword evidence="9" id="KW-1185">Reference proteome</keyword>
<feature type="chain" id="PRO_5044591077" evidence="6">
    <location>
        <begin position="21"/>
        <end position="275"/>
    </location>
</feature>
<evidence type="ECO:0000313" key="10">
    <source>
        <dbReference type="RefSeq" id="XP_008285046.1"/>
    </source>
</evidence>
<evidence type="ECO:0000256" key="3">
    <source>
        <dbReference type="ARBA" id="ARBA00022729"/>
    </source>
</evidence>
<feature type="domain" description="Sushi" evidence="7">
    <location>
        <begin position="147"/>
        <end position="209"/>
    </location>
</feature>
<dbReference type="SMART" id="SM00032">
    <property type="entry name" value="CCP"/>
    <property type="match status" value="3"/>
</dbReference>
<sequence length="275" mass="31004">MCATHLGFVLLVWFPAVLHAQKSSKPCLAPELNGGYLVPQKQTYLHEEEVTYACDVGKKPAVEGWWATSTCENGKWSPKPQCIDETACLPPTVPNGEYIKNSNGWFLDRRTVTVKCHDGYELTGGSDRSRCINGTWSSLPVCEKSPNACDEPPQIPHGVIIEQGYRELYGADSKVVYECESGYTTDGTTIQTSALCSSGNWTGIPLCEFYCAVKHAGAYDQRRIEDFVDEYLKEGQKKNFPCWSRSYYSMFECKNQRLTNTRCCHEHDINRNVCY</sequence>
<evidence type="ECO:0000256" key="1">
    <source>
        <dbReference type="ARBA" id="ARBA00004328"/>
    </source>
</evidence>
<feature type="disulfide bond" evidence="5">
    <location>
        <begin position="88"/>
        <end position="131"/>
    </location>
</feature>
<comment type="subcellular location">
    <subcellularLocation>
        <location evidence="1">Virion</location>
    </subcellularLocation>
</comment>
<evidence type="ECO:0000313" key="9">
    <source>
        <dbReference type="Proteomes" id="UP000694891"/>
    </source>
</evidence>
<accession>A0A3B4Z5A7</accession>
<evidence type="ECO:0000259" key="7">
    <source>
        <dbReference type="PROSITE" id="PS50923"/>
    </source>
</evidence>
<dbReference type="PANTHER" id="PTHR45785">
    <property type="entry name" value="COMPLEMENT FACTOR H-RELATED"/>
    <property type="match status" value="1"/>
</dbReference>
<feature type="domain" description="Sushi" evidence="7">
    <location>
        <begin position="25"/>
        <end position="84"/>
    </location>
</feature>
<dbReference type="RefSeq" id="XP_008285046.1">
    <property type="nucleotide sequence ID" value="XM_008286824.1"/>
</dbReference>
<protein>
    <submittedName>
        <fullName evidence="8 10">Complement factor H-like</fullName>
    </submittedName>
</protein>
<dbReference type="InterPro" id="IPR051503">
    <property type="entry name" value="ComplSys_Reg/VirEntry_Med"/>
</dbReference>
<feature type="domain" description="Sushi" evidence="7">
    <location>
        <begin position="86"/>
        <end position="144"/>
    </location>
</feature>
<dbReference type="Gene3D" id="2.10.70.10">
    <property type="entry name" value="Complement Module, domain 1"/>
    <property type="match status" value="3"/>
</dbReference>